<dbReference type="GO" id="GO:0003995">
    <property type="term" value="F:acyl-CoA dehydrogenase activity"/>
    <property type="evidence" value="ECO:0007669"/>
    <property type="project" value="TreeGrafter"/>
</dbReference>
<dbReference type="Gene3D" id="2.40.110.10">
    <property type="entry name" value="Butyryl-CoA Dehydrogenase, subunit A, domain 2"/>
    <property type="match status" value="1"/>
</dbReference>
<keyword evidence="11" id="KW-1185">Reference proteome</keyword>
<evidence type="ECO:0000259" key="7">
    <source>
        <dbReference type="Pfam" id="PF00441"/>
    </source>
</evidence>
<comment type="caution">
    <text evidence="10">The sequence shown here is derived from an EMBL/GenBank/DDBJ whole genome shotgun (WGS) entry which is preliminary data.</text>
</comment>
<dbReference type="GO" id="GO:0005737">
    <property type="term" value="C:cytoplasm"/>
    <property type="evidence" value="ECO:0007669"/>
    <property type="project" value="TreeGrafter"/>
</dbReference>
<dbReference type="EMBL" id="VCAU01000007">
    <property type="protein sequence ID" value="KAF9893549.1"/>
    <property type="molecule type" value="Genomic_DNA"/>
</dbReference>
<keyword evidence="4 6" id="KW-0274">FAD</keyword>
<accession>A0AAD4GX80</accession>
<dbReference type="Pfam" id="PF00441">
    <property type="entry name" value="Acyl-CoA_dh_1"/>
    <property type="match status" value="1"/>
</dbReference>
<evidence type="ECO:0000256" key="6">
    <source>
        <dbReference type="RuleBase" id="RU362125"/>
    </source>
</evidence>
<dbReference type="SUPFAM" id="SSF56645">
    <property type="entry name" value="Acyl-CoA dehydrogenase NM domain-like"/>
    <property type="match status" value="1"/>
</dbReference>
<dbReference type="Pfam" id="PF02771">
    <property type="entry name" value="Acyl-CoA_dh_N"/>
    <property type="match status" value="1"/>
</dbReference>
<evidence type="ECO:0000256" key="3">
    <source>
        <dbReference type="ARBA" id="ARBA00022630"/>
    </source>
</evidence>
<dbReference type="Proteomes" id="UP001194746">
    <property type="component" value="Unassembled WGS sequence"/>
</dbReference>
<feature type="domain" description="Acyl-CoA oxidase/dehydrogenase middle" evidence="8">
    <location>
        <begin position="155"/>
        <end position="251"/>
    </location>
</feature>
<keyword evidence="3 6" id="KW-0285">Flavoprotein</keyword>
<feature type="domain" description="Acyl-CoA dehydrogenase/oxidase C-terminal" evidence="7">
    <location>
        <begin position="263"/>
        <end position="420"/>
    </location>
</feature>
<dbReference type="GO" id="GO:0050660">
    <property type="term" value="F:flavin adenine dinucleotide binding"/>
    <property type="evidence" value="ECO:0007669"/>
    <property type="project" value="InterPro"/>
</dbReference>
<evidence type="ECO:0000313" key="10">
    <source>
        <dbReference type="EMBL" id="KAF9893549.1"/>
    </source>
</evidence>
<evidence type="ECO:0000259" key="8">
    <source>
        <dbReference type="Pfam" id="PF02770"/>
    </source>
</evidence>
<protein>
    <submittedName>
        <fullName evidence="10">Uncharacterized protein</fullName>
    </submittedName>
</protein>
<evidence type="ECO:0000256" key="2">
    <source>
        <dbReference type="ARBA" id="ARBA00009347"/>
    </source>
</evidence>
<name>A0AAD4GX80_ASPNN</name>
<dbReference type="InterPro" id="IPR013786">
    <property type="entry name" value="AcylCoA_DH/ox_N"/>
</dbReference>
<gene>
    <name evidence="10" type="ORF">FE257_010861</name>
</gene>
<evidence type="ECO:0000313" key="11">
    <source>
        <dbReference type="Proteomes" id="UP001194746"/>
    </source>
</evidence>
<evidence type="ECO:0000256" key="1">
    <source>
        <dbReference type="ARBA" id="ARBA00001974"/>
    </source>
</evidence>
<reference evidence="10" key="2">
    <citation type="submission" date="2020-02" db="EMBL/GenBank/DDBJ databases">
        <authorList>
            <person name="Gilchrist C.L.M."/>
            <person name="Chooi Y.-H."/>
        </authorList>
    </citation>
    <scope>NUCLEOTIDE SEQUENCE</scope>
    <source>
        <strain evidence="10">MST-FP2251</strain>
    </source>
</reference>
<dbReference type="InterPro" id="IPR009075">
    <property type="entry name" value="AcylCo_DH/oxidase_C"/>
</dbReference>
<evidence type="ECO:0000259" key="9">
    <source>
        <dbReference type="Pfam" id="PF02771"/>
    </source>
</evidence>
<dbReference type="InterPro" id="IPR036250">
    <property type="entry name" value="AcylCo_DH-like_C"/>
</dbReference>
<dbReference type="Gene3D" id="1.10.540.10">
    <property type="entry name" value="Acyl-CoA dehydrogenase/oxidase, N-terminal domain"/>
    <property type="match status" value="1"/>
</dbReference>
<sequence>MASIPFSSPPWMLGLPSPYHTDSHRAWQKACRAFMQKHLHAHALDWENEGDLPAHVYKTFSDHNMLLPALPPPLPLGMLKELGVHDFLGVVKVEDFDYIHFSIYISELRACGVPGVSSALISDMAYAVPPLIKYGSAELQKRVLGRFVKGEIRGCIGITEPGAGSDVANIAASAVKTPDGRHYVVNGEKKWITNGIWADYCTMAVRTGGPGATGLSILLVPLKGHPGVSIRRLKTSGGTTGGTAYIELDDVKVPVENLVGEEGQGMKMIMRNFNHERLLITIGVTTSARVALSSAFEYVMKREAFNKPLMDQPVVRNRLAKCGAELESLSAWVEQLVFQMANLEKSVSDAELGGLTALAKARAGIVFDKCVRCAVLLFGGNGFTRTGQGELVEKLYREVPGARIPGGSEDVLLDLAVRQLVKNYRAKVRALESAKL</sequence>
<evidence type="ECO:0000256" key="4">
    <source>
        <dbReference type="ARBA" id="ARBA00022827"/>
    </source>
</evidence>
<keyword evidence="5 6" id="KW-0560">Oxidoreductase</keyword>
<dbReference type="PANTHER" id="PTHR48083">
    <property type="entry name" value="MEDIUM-CHAIN SPECIFIC ACYL-COA DEHYDROGENASE, MITOCHONDRIAL-RELATED"/>
    <property type="match status" value="1"/>
</dbReference>
<dbReference type="InterPro" id="IPR006091">
    <property type="entry name" value="Acyl-CoA_Oxase/DH_mid-dom"/>
</dbReference>
<dbReference type="GO" id="GO:0033539">
    <property type="term" value="P:fatty acid beta-oxidation using acyl-CoA dehydrogenase"/>
    <property type="evidence" value="ECO:0007669"/>
    <property type="project" value="TreeGrafter"/>
</dbReference>
<reference evidence="10" key="1">
    <citation type="journal article" date="2019" name="Beilstein J. Org. Chem.">
        <title>Nanangenines: drimane sesquiterpenoids as the dominant metabolite cohort of a novel Australian fungus, Aspergillus nanangensis.</title>
        <authorList>
            <person name="Lacey H.J."/>
            <person name="Gilchrist C.L.M."/>
            <person name="Crombie A."/>
            <person name="Kalaitzis J.A."/>
            <person name="Vuong D."/>
            <person name="Rutledge P.J."/>
            <person name="Turner P."/>
            <person name="Pitt J.I."/>
            <person name="Lacey E."/>
            <person name="Chooi Y.H."/>
            <person name="Piggott A.M."/>
        </authorList>
    </citation>
    <scope>NUCLEOTIDE SEQUENCE</scope>
    <source>
        <strain evidence="10">MST-FP2251</strain>
    </source>
</reference>
<evidence type="ECO:0000256" key="5">
    <source>
        <dbReference type="ARBA" id="ARBA00023002"/>
    </source>
</evidence>
<feature type="domain" description="Acyl-CoA dehydrogenase/oxidase N-terminal" evidence="9">
    <location>
        <begin position="21"/>
        <end position="151"/>
    </location>
</feature>
<dbReference type="InterPro" id="IPR046373">
    <property type="entry name" value="Acyl-CoA_Oxase/DH_mid-dom_sf"/>
</dbReference>
<dbReference type="Gene3D" id="1.20.140.10">
    <property type="entry name" value="Butyryl-CoA Dehydrogenase, subunit A, domain 3"/>
    <property type="match status" value="1"/>
</dbReference>
<dbReference type="Pfam" id="PF02770">
    <property type="entry name" value="Acyl-CoA_dh_M"/>
    <property type="match status" value="1"/>
</dbReference>
<dbReference type="InterPro" id="IPR050741">
    <property type="entry name" value="Acyl-CoA_dehydrogenase"/>
</dbReference>
<proteinExistence type="inferred from homology"/>
<dbReference type="AlphaFoldDB" id="A0AAD4GX80"/>
<dbReference type="InterPro" id="IPR037069">
    <property type="entry name" value="AcylCoA_DH/ox_N_sf"/>
</dbReference>
<dbReference type="PANTHER" id="PTHR48083:SF15">
    <property type="entry name" value="ACYL-COA DEHYDROGENASE APDG"/>
    <property type="match status" value="1"/>
</dbReference>
<organism evidence="10 11">
    <name type="scientific">Aspergillus nanangensis</name>
    <dbReference type="NCBI Taxonomy" id="2582783"/>
    <lineage>
        <taxon>Eukaryota</taxon>
        <taxon>Fungi</taxon>
        <taxon>Dikarya</taxon>
        <taxon>Ascomycota</taxon>
        <taxon>Pezizomycotina</taxon>
        <taxon>Eurotiomycetes</taxon>
        <taxon>Eurotiomycetidae</taxon>
        <taxon>Eurotiales</taxon>
        <taxon>Aspergillaceae</taxon>
        <taxon>Aspergillus</taxon>
        <taxon>Aspergillus subgen. Circumdati</taxon>
    </lineage>
</organism>
<dbReference type="InterPro" id="IPR009100">
    <property type="entry name" value="AcylCoA_DH/oxidase_NM_dom_sf"/>
</dbReference>
<dbReference type="SUPFAM" id="SSF47203">
    <property type="entry name" value="Acyl-CoA dehydrogenase C-terminal domain-like"/>
    <property type="match status" value="1"/>
</dbReference>
<comment type="cofactor">
    <cofactor evidence="1 6">
        <name>FAD</name>
        <dbReference type="ChEBI" id="CHEBI:57692"/>
    </cofactor>
</comment>
<comment type="similarity">
    <text evidence="2 6">Belongs to the acyl-CoA dehydrogenase family.</text>
</comment>